<comment type="caution">
    <text evidence="1">The sequence shown here is derived from an EMBL/GenBank/DDBJ whole genome shotgun (WGS) entry which is preliminary data.</text>
</comment>
<gene>
    <name evidence="1" type="ORF">CPB83DRAFT_857401</name>
</gene>
<organism evidence="1 2">
    <name type="scientific">Crepidotus variabilis</name>
    <dbReference type="NCBI Taxonomy" id="179855"/>
    <lineage>
        <taxon>Eukaryota</taxon>
        <taxon>Fungi</taxon>
        <taxon>Dikarya</taxon>
        <taxon>Basidiomycota</taxon>
        <taxon>Agaricomycotina</taxon>
        <taxon>Agaricomycetes</taxon>
        <taxon>Agaricomycetidae</taxon>
        <taxon>Agaricales</taxon>
        <taxon>Agaricineae</taxon>
        <taxon>Crepidotaceae</taxon>
        <taxon>Crepidotus</taxon>
    </lineage>
</organism>
<dbReference type="EMBL" id="MU157868">
    <property type="protein sequence ID" value="KAF9526765.1"/>
    <property type="molecule type" value="Genomic_DNA"/>
</dbReference>
<dbReference type="AlphaFoldDB" id="A0A9P6ED24"/>
<accession>A0A9P6ED24</accession>
<keyword evidence="2" id="KW-1185">Reference proteome</keyword>
<name>A0A9P6ED24_9AGAR</name>
<evidence type="ECO:0000313" key="1">
    <source>
        <dbReference type="EMBL" id="KAF9526765.1"/>
    </source>
</evidence>
<evidence type="ECO:0000313" key="2">
    <source>
        <dbReference type="Proteomes" id="UP000807306"/>
    </source>
</evidence>
<reference evidence="1" key="1">
    <citation type="submission" date="2020-11" db="EMBL/GenBank/DDBJ databases">
        <authorList>
            <consortium name="DOE Joint Genome Institute"/>
            <person name="Ahrendt S."/>
            <person name="Riley R."/>
            <person name="Andreopoulos W."/>
            <person name="Labutti K."/>
            <person name="Pangilinan J."/>
            <person name="Ruiz-Duenas F.J."/>
            <person name="Barrasa J.M."/>
            <person name="Sanchez-Garcia M."/>
            <person name="Camarero S."/>
            <person name="Miyauchi S."/>
            <person name="Serrano A."/>
            <person name="Linde D."/>
            <person name="Babiker R."/>
            <person name="Drula E."/>
            <person name="Ayuso-Fernandez I."/>
            <person name="Pacheco R."/>
            <person name="Padilla G."/>
            <person name="Ferreira P."/>
            <person name="Barriuso J."/>
            <person name="Kellner H."/>
            <person name="Castanera R."/>
            <person name="Alfaro M."/>
            <person name="Ramirez L."/>
            <person name="Pisabarro A.G."/>
            <person name="Kuo A."/>
            <person name="Tritt A."/>
            <person name="Lipzen A."/>
            <person name="He G."/>
            <person name="Yan M."/>
            <person name="Ng V."/>
            <person name="Cullen D."/>
            <person name="Martin F."/>
            <person name="Rosso M.-N."/>
            <person name="Henrissat B."/>
            <person name="Hibbett D."/>
            <person name="Martinez A.T."/>
            <person name="Grigoriev I.V."/>
        </authorList>
    </citation>
    <scope>NUCLEOTIDE SEQUENCE</scope>
    <source>
        <strain evidence="1">CBS 506.95</strain>
    </source>
</reference>
<dbReference type="Proteomes" id="UP000807306">
    <property type="component" value="Unassembled WGS sequence"/>
</dbReference>
<proteinExistence type="predicted"/>
<sequence>MLSSSATDSRSVQGGIFPTIPPRPCQTLMYVCFVCSLLLPDTFKDFNHFQTPVLCLC</sequence>
<protein>
    <submittedName>
        <fullName evidence="1">Uncharacterized protein</fullName>
    </submittedName>
</protein>